<dbReference type="PRINTS" id="PR00260">
    <property type="entry name" value="CHEMTRNSDUCR"/>
</dbReference>
<evidence type="ECO:0000256" key="3">
    <source>
        <dbReference type="ARBA" id="ARBA00022500"/>
    </source>
</evidence>
<dbReference type="SUPFAM" id="SSF58104">
    <property type="entry name" value="Methyl-accepting chemotaxis protein (MCP) signaling domain"/>
    <property type="match status" value="1"/>
</dbReference>
<evidence type="ECO:0000259" key="14">
    <source>
        <dbReference type="PROSITE" id="PS50885"/>
    </source>
</evidence>
<accession>A0A285PMU8</accession>
<dbReference type="SMART" id="SM00304">
    <property type="entry name" value="HAMP"/>
    <property type="match status" value="1"/>
</dbReference>
<dbReference type="PROSITE" id="PS50885">
    <property type="entry name" value="HAMP"/>
    <property type="match status" value="1"/>
</dbReference>
<keyword evidence="4" id="KW-0997">Cell inner membrane</keyword>
<feature type="transmembrane region" description="Helical" evidence="11">
    <location>
        <begin position="281"/>
        <end position="306"/>
    </location>
</feature>
<evidence type="ECO:0000256" key="5">
    <source>
        <dbReference type="ARBA" id="ARBA00022692"/>
    </source>
</evidence>
<dbReference type="Pfam" id="PF02743">
    <property type="entry name" value="dCache_1"/>
    <property type="match status" value="1"/>
</dbReference>
<dbReference type="GO" id="GO:0004888">
    <property type="term" value="F:transmembrane signaling receptor activity"/>
    <property type="evidence" value="ECO:0007669"/>
    <property type="project" value="InterPro"/>
</dbReference>
<name>A0A285PMU8_9HYPH</name>
<dbReference type="PANTHER" id="PTHR32089:SF112">
    <property type="entry name" value="LYSOZYME-LIKE PROTEIN-RELATED"/>
    <property type="match status" value="1"/>
</dbReference>
<dbReference type="PROSITE" id="PS50192">
    <property type="entry name" value="T_SNARE"/>
    <property type="match status" value="1"/>
</dbReference>
<dbReference type="CDD" id="cd12912">
    <property type="entry name" value="PDC2_MCP_like"/>
    <property type="match status" value="1"/>
</dbReference>
<dbReference type="Gene3D" id="3.30.450.20">
    <property type="entry name" value="PAS domain"/>
    <property type="match status" value="2"/>
</dbReference>
<dbReference type="InterPro" id="IPR033479">
    <property type="entry name" value="dCache_1"/>
</dbReference>
<gene>
    <name evidence="15" type="ORF">SAMN06265368_4328</name>
</gene>
<evidence type="ECO:0000259" key="12">
    <source>
        <dbReference type="PROSITE" id="PS50111"/>
    </source>
</evidence>
<dbReference type="AlphaFoldDB" id="A0A285PMU8"/>
<evidence type="ECO:0000259" key="13">
    <source>
        <dbReference type="PROSITE" id="PS50192"/>
    </source>
</evidence>
<evidence type="ECO:0000256" key="6">
    <source>
        <dbReference type="ARBA" id="ARBA00022989"/>
    </source>
</evidence>
<evidence type="ECO:0000256" key="8">
    <source>
        <dbReference type="ARBA" id="ARBA00023224"/>
    </source>
</evidence>
<dbReference type="SMART" id="SM00283">
    <property type="entry name" value="MA"/>
    <property type="match status" value="1"/>
</dbReference>
<dbReference type="InterPro" id="IPR004090">
    <property type="entry name" value="Chemotax_Me-accpt_rcpt"/>
</dbReference>
<dbReference type="InterPro" id="IPR029151">
    <property type="entry name" value="Sensor-like_sf"/>
</dbReference>
<dbReference type="Pfam" id="PF00672">
    <property type="entry name" value="HAMP"/>
    <property type="match status" value="1"/>
</dbReference>
<evidence type="ECO:0000256" key="9">
    <source>
        <dbReference type="ARBA" id="ARBA00029447"/>
    </source>
</evidence>
<evidence type="ECO:0000313" key="15">
    <source>
        <dbReference type="EMBL" id="SNZ21211.1"/>
    </source>
</evidence>
<comment type="subcellular location">
    <subcellularLocation>
        <location evidence="1">Cell inner membrane</location>
        <topology evidence="1">Multi-pass membrane protein</topology>
    </subcellularLocation>
</comment>
<dbReference type="Pfam" id="PF00015">
    <property type="entry name" value="MCPsignal"/>
    <property type="match status" value="1"/>
</dbReference>
<evidence type="ECO:0000256" key="4">
    <source>
        <dbReference type="ARBA" id="ARBA00022519"/>
    </source>
</evidence>
<organism evidence="15 16">
    <name type="scientific">Cohaesibacter gelatinilyticus</name>
    <dbReference type="NCBI Taxonomy" id="372072"/>
    <lineage>
        <taxon>Bacteria</taxon>
        <taxon>Pseudomonadati</taxon>
        <taxon>Pseudomonadota</taxon>
        <taxon>Alphaproteobacteria</taxon>
        <taxon>Hyphomicrobiales</taxon>
        <taxon>Cohaesibacteraceae</taxon>
    </lineage>
</organism>
<dbReference type="EMBL" id="OBEL01000007">
    <property type="protein sequence ID" value="SNZ21211.1"/>
    <property type="molecule type" value="Genomic_DNA"/>
</dbReference>
<evidence type="ECO:0000256" key="2">
    <source>
        <dbReference type="ARBA" id="ARBA00022475"/>
    </source>
</evidence>
<keyword evidence="7 11" id="KW-0472">Membrane</keyword>
<keyword evidence="3" id="KW-0145">Chemotaxis</keyword>
<dbReference type="RefSeq" id="WP_097155593.1">
    <property type="nucleotide sequence ID" value="NZ_OBEL01000007.1"/>
</dbReference>
<proteinExistence type="inferred from homology"/>
<dbReference type="CDD" id="cd06225">
    <property type="entry name" value="HAMP"/>
    <property type="match status" value="1"/>
</dbReference>
<dbReference type="GO" id="GO:0006935">
    <property type="term" value="P:chemotaxis"/>
    <property type="evidence" value="ECO:0007669"/>
    <property type="project" value="UniProtKB-KW"/>
</dbReference>
<evidence type="ECO:0000256" key="1">
    <source>
        <dbReference type="ARBA" id="ARBA00004429"/>
    </source>
</evidence>
<dbReference type="PANTHER" id="PTHR32089">
    <property type="entry name" value="METHYL-ACCEPTING CHEMOTAXIS PROTEIN MCPB"/>
    <property type="match status" value="1"/>
</dbReference>
<comment type="similarity">
    <text evidence="9">Belongs to the methyl-accepting chemotaxis (MCP) protein family.</text>
</comment>
<evidence type="ECO:0000256" key="11">
    <source>
        <dbReference type="SAM" id="Phobius"/>
    </source>
</evidence>
<keyword evidence="2" id="KW-1003">Cell membrane</keyword>
<reference evidence="15 16" key="1">
    <citation type="submission" date="2017-09" db="EMBL/GenBank/DDBJ databases">
        <authorList>
            <person name="Ehlers B."/>
            <person name="Leendertz F.H."/>
        </authorList>
    </citation>
    <scope>NUCLEOTIDE SEQUENCE [LARGE SCALE GENOMIC DNA]</scope>
    <source>
        <strain evidence="15 16">DSM 18289</strain>
    </source>
</reference>
<dbReference type="PROSITE" id="PS50111">
    <property type="entry name" value="CHEMOTAXIS_TRANSDUC_2"/>
    <property type="match status" value="1"/>
</dbReference>
<keyword evidence="6 11" id="KW-1133">Transmembrane helix</keyword>
<dbReference type="GO" id="GO:0007165">
    <property type="term" value="P:signal transduction"/>
    <property type="evidence" value="ECO:0007669"/>
    <property type="project" value="UniProtKB-KW"/>
</dbReference>
<dbReference type="GO" id="GO:0005886">
    <property type="term" value="C:plasma membrane"/>
    <property type="evidence" value="ECO:0007669"/>
    <property type="project" value="UniProtKB-SubCell"/>
</dbReference>
<dbReference type="OrthoDB" id="7293398at2"/>
<protein>
    <submittedName>
        <fullName evidence="15">Methyl-accepting chemotaxis sensory transducer with Cache sensor</fullName>
    </submittedName>
</protein>
<dbReference type="InterPro" id="IPR003660">
    <property type="entry name" value="HAMP_dom"/>
</dbReference>
<evidence type="ECO:0000256" key="7">
    <source>
        <dbReference type="ARBA" id="ARBA00023136"/>
    </source>
</evidence>
<sequence length="657" mass="69888">MSINPAQSEIQLSKGILTKVLAIAATTVLVVFALFAFYNDSLQRDSIRHEVAALMDNTGKTTANSINNWLQGRIMMITSAADFAAVLEDGKDPKSLFNNKTYVDNFDATYLGVQETGAMHMWPEADLPEGYDPRKRPWYKGAVAKNHSVLTNPYADASTNRLIISVAAPVQSGGTLLGVIGADFDLDTLVNMLAQTDLDGKGEAFLVNSEGKILVHNNKDLVDKTLADAYPVNTPAISAKMTEVEATDGQSLITFIPIQGLPVDWYVALSMDKKLAYANLATFRLSAAIATTLAAIIMIGVLGFFLTKLVANPIRNITSAMRQLAHGDNNVQVEGVDREDEIGAMANAVLVFKQNAIEQERLRAEQSAAEQDKQARVELVERLIHEFDGEVKDILVTISESSSDLEVTAENLNSTAESSASSATTVAAASEEASINVRSVAAASEELAASISEIGRSVNQSREIAERASGAAQQTDETVQSLVSTTERISQIVSLINDIAAQTNLLALNATIEAARAGEAGKGFAVVASEVKSLADQTSKATDEIATQINAMQTVSHDTASAIRGIGDVIVEINDIASQIATSVDQQGDATREIAHNVNEAAKGTQEVSESTILVTNGANDTEESASKVLSAAQDLSGKSTALRDTVQNFVNKIRAA</sequence>
<dbReference type="Proteomes" id="UP000219439">
    <property type="component" value="Unassembled WGS sequence"/>
</dbReference>
<evidence type="ECO:0000313" key="16">
    <source>
        <dbReference type="Proteomes" id="UP000219439"/>
    </source>
</evidence>
<feature type="domain" description="T-SNARE coiled-coil homology" evidence="13">
    <location>
        <begin position="553"/>
        <end position="615"/>
    </location>
</feature>
<keyword evidence="5 11" id="KW-0812">Transmembrane</keyword>
<keyword evidence="16" id="KW-1185">Reference proteome</keyword>
<dbReference type="Gene3D" id="1.10.8.500">
    <property type="entry name" value="HAMP domain in histidine kinase"/>
    <property type="match status" value="1"/>
</dbReference>
<dbReference type="InterPro" id="IPR000727">
    <property type="entry name" value="T_SNARE_dom"/>
</dbReference>
<dbReference type="SUPFAM" id="SSF103190">
    <property type="entry name" value="Sensory domain-like"/>
    <property type="match status" value="1"/>
</dbReference>
<keyword evidence="8 10" id="KW-0807">Transducer</keyword>
<dbReference type="Gene3D" id="1.10.287.950">
    <property type="entry name" value="Methyl-accepting chemotaxis protein"/>
    <property type="match status" value="1"/>
</dbReference>
<feature type="domain" description="HAMP" evidence="14">
    <location>
        <begin position="308"/>
        <end position="361"/>
    </location>
</feature>
<dbReference type="CDD" id="cd12913">
    <property type="entry name" value="PDC1_MCP_like"/>
    <property type="match status" value="1"/>
</dbReference>
<feature type="transmembrane region" description="Helical" evidence="11">
    <location>
        <begin position="20"/>
        <end position="38"/>
    </location>
</feature>
<feature type="domain" description="Methyl-accepting transducer" evidence="12">
    <location>
        <begin position="394"/>
        <end position="623"/>
    </location>
</feature>
<evidence type="ECO:0000256" key="10">
    <source>
        <dbReference type="PROSITE-ProRule" id="PRU00284"/>
    </source>
</evidence>
<dbReference type="InterPro" id="IPR004089">
    <property type="entry name" value="MCPsignal_dom"/>
</dbReference>